<protein>
    <recommendedName>
        <fullName evidence="4">BACK domain-containing protein</fullName>
    </recommendedName>
</protein>
<name>A0A383VM69_TETOB</name>
<keyword evidence="3" id="KW-1185">Reference proteome</keyword>
<proteinExistence type="predicted"/>
<feature type="compositionally biased region" description="Polar residues" evidence="1">
    <location>
        <begin position="1"/>
        <end position="15"/>
    </location>
</feature>
<feature type="region of interest" description="Disordered" evidence="1">
    <location>
        <begin position="88"/>
        <end position="124"/>
    </location>
</feature>
<evidence type="ECO:0008006" key="4">
    <source>
        <dbReference type="Google" id="ProtNLM"/>
    </source>
</evidence>
<evidence type="ECO:0000313" key="3">
    <source>
        <dbReference type="Proteomes" id="UP000256970"/>
    </source>
</evidence>
<evidence type="ECO:0000256" key="1">
    <source>
        <dbReference type="SAM" id="MobiDB-lite"/>
    </source>
</evidence>
<accession>A0A383VM69</accession>
<gene>
    <name evidence="2" type="ORF">BQ4739_LOCUS7033</name>
</gene>
<dbReference type="Proteomes" id="UP000256970">
    <property type="component" value="Unassembled WGS sequence"/>
</dbReference>
<feature type="region of interest" description="Disordered" evidence="1">
    <location>
        <begin position="1"/>
        <end position="50"/>
    </location>
</feature>
<evidence type="ECO:0000313" key="2">
    <source>
        <dbReference type="EMBL" id="SZX66637.1"/>
    </source>
</evidence>
<dbReference type="AlphaFoldDB" id="A0A383VM69"/>
<sequence>MAATVHSSGVRNYRSNPAVGAPSGGLEDHQEAAPAAKRSRRAGSSAAAAAAAGGGDAAAVGFLELDEFPAHNFVLDDSEFFKRQQAECWQPPSNPNATARTGSSSSRSRNSKRSSSRAHDTGAERPKVYLTIESAEQQPAAVAVIAALYGKPDAISSLEQHQLVHTLVIADMIHADAAEQQALQALQAAAKSEQSLTAAALEALAALPEWPACLLQLLPHIVKHAPCCRDSAAALEAVAAADDGGRMQRMLLAVFGDLQGVWSDAQLQELLLGLPLPAMQLLLSSDELRLPSEDTVLYTAKQYMQAQKTAAKAAAAKAALAQLVRAPQLSLFALHCAALPADSDQQLLGCYAQKLRELLPLKIIALAGGAGCNFREHRGCSQQLAAWAATDQAAGKWSAAAVAAASGAAAQACRFSFAQQEAVCINSPSSAPLGGVGWKMKVWCEQQDGGTVVGLFAGPVKLEVPAGIPYKFECDVEWQGRKRTLRSACMFTGRVWGNSNYVELQPMAGDGWDAAAWAAEGLPASGEMLLELRMHSVMCL</sequence>
<reference evidence="2 3" key="1">
    <citation type="submission" date="2016-10" db="EMBL/GenBank/DDBJ databases">
        <authorList>
            <person name="Cai Z."/>
        </authorList>
    </citation>
    <scope>NUCLEOTIDE SEQUENCE [LARGE SCALE GENOMIC DNA]</scope>
</reference>
<dbReference type="STRING" id="3088.A0A383VM69"/>
<organism evidence="2 3">
    <name type="scientific">Tetradesmus obliquus</name>
    <name type="common">Green alga</name>
    <name type="synonym">Acutodesmus obliquus</name>
    <dbReference type="NCBI Taxonomy" id="3088"/>
    <lineage>
        <taxon>Eukaryota</taxon>
        <taxon>Viridiplantae</taxon>
        <taxon>Chlorophyta</taxon>
        <taxon>core chlorophytes</taxon>
        <taxon>Chlorophyceae</taxon>
        <taxon>CS clade</taxon>
        <taxon>Sphaeropleales</taxon>
        <taxon>Scenedesmaceae</taxon>
        <taxon>Tetradesmus</taxon>
    </lineage>
</organism>
<feature type="compositionally biased region" description="Low complexity" evidence="1">
    <location>
        <begin position="32"/>
        <end position="50"/>
    </location>
</feature>
<dbReference type="EMBL" id="FNXT01000725">
    <property type="protein sequence ID" value="SZX66637.1"/>
    <property type="molecule type" value="Genomic_DNA"/>
</dbReference>